<keyword evidence="6" id="KW-0520">NAD</keyword>
<feature type="chain" id="PRO_5036434850" description="NAD(P)H-hydrate epimerase" evidence="7">
    <location>
        <begin position="26"/>
        <end position="374"/>
    </location>
</feature>
<keyword evidence="10" id="KW-1185">Reference proteome</keyword>
<comment type="cofactor">
    <cofactor evidence="6">
        <name>K(+)</name>
        <dbReference type="ChEBI" id="CHEBI:29103"/>
    </cofactor>
    <text evidence="6">Binds 1 potassium ion per subunit.</text>
</comment>
<dbReference type="HAMAP" id="MF_01966">
    <property type="entry name" value="NADHX_epimerase"/>
    <property type="match status" value="1"/>
</dbReference>
<dbReference type="InterPro" id="IPR036652">
    <property type="entry name" value="YjeF_N_dom_sf"/>
</dbReference>
<organism evidence="9 10">
    <name type="scientific">Pararge aegeria aegeria</name>
    <dbReference type="NCBI Taxonomy" id="348720"/>
    <lineage>
        <taxon>Eukaryota</taxon>
        <taxon>Metazoa</taxon>
        <taxon>Ecdysozoa</taxon>
        <taxon>Arthropoda</taxon>
        <taxon>Hexapoda</taxon>
        <taxon>Insecta</taxon>
        <taxon>Pterygota</taxon>
        <taxon>Neoptera</taxon>
        <taxon>Endopterygota</taxon>
        <taxon>Lepidoptera</taxon>
        <taxon>Glossata</taxon>
        <taxon>Ditrysia</taxon>
        <taxon>Papilionoidea</taxon>
        <taxon>Nymphalidae</taxon>
        <taxon>Satyrinae</taxon>
        <taxon>Satyrini</taxon>
        <taxon>Parargina</taxon>
        <taxon>Pararge</taxon>
    </lineage>
</organism>
<comment type="caution">
    <text evidence="6">Lacks conserved residue(s) required for the propagation of feature annotation.</text>
</comment>
<keyword evidence="6" id="KW-0479">Metal-binding</keyword>
<keyword evidence="6" id="KW-0413">Isomerase</keyword>
<feature type="binding site" evidence="6">
    <location>
        <begin position="97"/>
        <end position="101"/>
    </location>
    <ligand>
        <name>(6S)-NADPHX</name>
        <dbReference type="ChEBI" id="CHEBI:64076"/>
    </ligand>
</feature>
<dbReference type="NCBIfam" id="TIGR00590">
    <property type="entry name" value="pcna"/>
    <property type="match status" value="1"/>
</dbReference>
<proteinExistence type="inferred from homology"/>
<dbReference type="InterPro" id="IPR046938">
    <property type="entry name" value="DNA_clamp_sf"/>
</dbReference>
<dbReference type="Proteomes" id="UP000838756">
    <property type="component" value="Unassembled WGS sequence"/>
</dbReference>
<dbReference type="GO" id="GO:0046872">
    <property type="term" value="F:metal ion binding"/>
    <property type="evidence" value="ECO:0007669"/>
    <property type="project" value="UniProtKB-KW"/>
</dbReference>
<dbReference type="NCBIfam" id="TIGR00197">
    <property type="entry name" value="yjeF_nterm"/>
    <property type="match status" value="1"/>
</dbReference>
<evidence type="ECO:0000256" key="6">
    <source>
        <dbReference type="HAMAP-Rule" id="MF_03159"/>
    </source>
</evidence>
<dbReference type="GO" id="GO:0043626">
    <property type="term" value="C:PCNA complex"/>
    <property type="evidence" value="ECO:0007669"/>
    <property type="project" value="TreeGrafter"/>
</dbReference>
<comment type="catalytic activity">
    <reaction evidence="6">
        <text>(6R)-NADHX = (6S)-NADHX</text>
        <dbReference type="Rhea" id="RHEA:32215"/>
        <dbReference type="ChEBI" id="CHEBI:64074"/>
        <dbReference type="ChEBI" id="CHEBI:64075"/>
        <dbReference type="EC" id="5.1.99.6"/>
    </reaction>
</comment>
<comment type="similarity">
    <text evidence="6">Belongs to the NnrE/AIBP family.</text>
</comment>
<gene>
    <name evidence="9" type="primary">jg19421</name>
    <name evidence="9" type="ORF">PAEG_LOCUS10754</name>
</gene>
<feature type="binding site" evidence="6">
    <location>
        <begin position="166"/>
        <end position="172"/>
    </location>
    <ligand>
        <name>(6S)-NADPHX</name>
        <dbReference type="ChEBI" id="CHEBI:64076"/>
    </ligand>
</feature>
<dbReference type="InterPro" id="IPR022649">
    <property type="entry name" value="Pr_cel_nuc_antig_C"/>
</dbReference>
<evidence type="ECO:0000256" key="2">
    <source>
        <dbReference type="ARBA" id="ARBA00010462"/>
    </source>
</evidence>
<evidence type="ECO:0000259" key="8">
    <source>
        <dbReference type="PROSITE" id="PS51385"/>
    </source>
</evidence>
<dbReference type="SUPFAM" id="SSF55979">
    <property type="entry name" value="DNA clamp"/>
    <property type="match status" value="1"/>
</dbReference>
<evidence type="ECO:0000313" key="9">
    <source>
        <dbReference type="EMBL" id="CAH2232488.1"/>
    </source>
</evidence>
<keyword evidence="6" id="KW-0630">Potassium</keyword>
<dbReference type="GO" id="GO:0006272">
    <property type="term" value="P:leading strand elongation"/>
    <property type="evidence" value="ECO:0007669"/>
    <property type="project" value="TreeGrafter"/>
</dbReference>
<feature type="binding site" evidence="6">
    <location>
        <position position="198"/>
    </location>
    <ligand>
        <name>K(+)</name>
        <dbReference type="ChEBI" id="CHEBI:29103"/>
    </ligand>
</feature>
<dbReference type="PANTHER" id="PTHR11352:SF0">
    <property type="entry name" value="PROLIFERATING CELL NUCLEAR ANTIGEN"/>
    <property type="match status" value="1"/>
</dbReference>
<dbReference type="OrthoDB" id="10064708at2759"/>
<keyword evidence="7" id="KW-0732">Signal</keyword>
<feature type="binding site" evidence="6">
    <location>
        <position position="162"/>
    </location>
    <ligand>
        <name>K(+)</name>
        <dbReference type="ChEBI" id="CHEBI:29103"/>
    </ligand>
</feature>
<dbReference type="InterPro" id="IPR004443">
    <property type="entry name" value="YjeF_N_dom"/>
</dbReference>
<reference evidence="9" key="1">
    <citation type="submission" date="2022-03" db="EMBL/GenBank/DDBJ databases">
        <authorList>
            <person name="Lindestad O."/>
        </authorList>
    </citation>
    <scope>NUCLEOTIDE SEQUENCE</scope>
</reference>
<dbReference type="EC" id="5.1.99.6" evidence="6"/>
<keyword evidence="3" id="KW-0235">DNA replication</keyword>
<comment type="function">
    <text evidence="6">Catalyzes the epimerization of the S- and R-forms of NAD(P)HX, a damaged form of NAD(P)H that is a result of enzymatic or heat-dependent hydration. This is a prerequisite for the S-specific NAD(P)H-hydrate dehydratase to allow the repair of both epimers of NAD(P)HX.</text>
</comment>
<dbReference type="SUPFAM" id="SSF64153">
    <property type="entry name" value="YjeF N-terminal domain-like"/>
    <property type="match status" value="1"/>
</dbReference>
<dbReference type="EMBL" id="CAKXAJ010024901">
    <property type="protein sequence ID" value="CAH2232488.1"/>
    <property type="molecule type" value="Genomic_DNA"/>
</dbReference>
<dbReference type="FunFam" id="3.10.150.10:FF:000006">
    <property type="entry name" value="Proliferating cell nuclear antigen"/>
    <property type="match status" value="1"/>
</dbReference>
<dbReference type="Pfam" id="PF03853">
    <property type="entry name" value="YjeF_N"/>
    <property type="match status" value="1"/>
</dbReference>
<evidence type="ECO:0000313" key="10">
    <source>
        <dbReference type="Proteomes" id="UP000838756"/>
    </source>
</evidence>
<dbReference type="GO" id="GO:0052856">
    <property type="term" value="F:NAD(P)HX epimerase activity"/>
    <property type="evidence" value="ECO:0007669"/>
    <property type="project" value="UniProtKB-UniRule"/>
</dbReference>
<dbReference type="Gene3D" id="3.40.50.10260">
    <property type="entry name" value="YjeF N-terminal domain"/>
    <property type="match status" value="1"/>
</dbReference>
<accession>A0A8S4R728</accession>
<keyword evidence="6" id="KW-0547">Nucleotide-binding</keyword>
<feature type="binding site" evidence="6">
    <location>
        <position position="195"/>
    </location>
    <ligand>
        <name>(6S)-NADPHX</name>
        <dbReference type="ChEBI" id="CHEBI:64076"/>
    </ligand>
</feature>
<comment type="similarity">
    <text evidence="2">Belongs to the PCNA family.</text>
</comment>
<name>A0A8S4R728_9NEOP</name>
<protein>
    <recommendedName>
        <fullName evidence="6">NAD(P)H-hydrate epimerase</fullName>
        <ecNumber evidence="6">5.1.99.6</ecNumber>
    </recommendedName>
    <alternativeName>
        <fullName evidence="6">NAD(P)HX epimerase</fullName>
    </alternativeName>
</protein>
<comment type="caution">
    <text evidence="9">The sequence shown here is derived from an EMBL/GenBank/DDBJ whole genome shotgun (WGS) entry which is preliminary data.</text>
</comment>
<dbReference type="PRINTS" id="PR00339">
    <property type="entry name" value="PCNACYCLIN"/>
</dbReference>
<comment type="subcellular location">
    <subcellularLocation>
        <location evidence="1">Nucleus</location>
    </subcellularLocation>
</comment>
<evidence type="ECO:0000256" key="3">
    <source>
        <dbReference type="ARBA" id="ARBA00022705"/>
    </source>
</evidence>
<dbReference type="PANTHER" id="PTHR11352">
    <property type="entry name" value="PROLIFERATING CELL NUCLEAR ANTIGEN"/>
    <property type="match status" value="1"/>
</dbReference>
<sequence>MLFHRFLGSAIVLRLANICSYNVMACSGSQCTYSTEKRVNYLTQENAAALDQDLFNEYKFSVDQLMELAGLSVATAVARVFPASTHRSALIICGPGNNGGDGLVAARHMTLFGYTVAVYYPKRTPNVLYENLLSQCERFGVNILNDLPQPEELKNEYKLLVDALFGFSFKPPVREALKPALDALIYSGLPVCSVDIPSGWHVEKGPDSENSLKPALLISLSAPKLCAKPEILINVKHFLGGIPETEYSCTIRMPSAEFARICRDLSQFGESMVISCTKEGVKFSASGDIGSANIKLAQTASIDKEEEAVVIEMDEPVTLTFACQYLNYFTKATSLSPQVQLSMSADVPLVVEYRIPDIGHIRYYLAPKIEEDDS</sequence>
<keyword evidence="5" id="KW-0539">Nucleus</keyword>
<dbReference type="AlphaFoldDB" id="A0A8S4R728"/>
<dbReference type="Pfam" id="PF02747">
    <property type="entry name" value="PCNA_C"/>
    <property type="match status" value="1"/>
</dbReference>
<dbReference type="GO" id="GO:0006275">
    <property type="term" value="P:regulation of DNA replication"/>
    <property type="evidence" value="ECO:0007669"/>
    <property type="project" value="InterPro"/>
</dbReference>
<comment type="catalytic activity">
    <reaction evidence="6">
        <text>(6R)-NADPHX = (6S)-NADPHX</text>
        <dbReference type="Rhea" id="RHEA:32227"/>
        <dbReference type="ChEBI" id="CHEBI:64076"/>
        <dbReference type="ChEBI" id="CHEBI:64077"/>
        <dbReference type="EC" id="5.1.99.6"/>
    </reaction>
</comment>
<dbReference type="GO" id="GO:0006298">
    <property type="term" value="P:mismatch repair"/>
    <property type="evidence" value="ECO:0007669"/>
    <property type="project" value="TreeGrafter"/>
</dbReference>
<evidence type="ECO:0000256" key="5">
    <source>
        <dbReference type="ARBA" id="ARBA00023242"/>
    </source>
</evidence>
<dbReference type="GO" id="GO:0030337">
    <property type="term" value="F:DNA polymerase processivity factor activity"/>
    <property type="evidence" value="ECO:0007669"/>
    <property type="project" value="InterPro"/>
</dbReference>
<dbReference type="GO" id="GO:0000166">
    <property type="term" value="F:nucleotide binding"/>
    <property type="evidence" value="ECO:0007669"/>
    <property type="project" value="UniProtKB-KW"/>
</dbReference>
<dbReference type="Gene3D" id="3.10.150.10">
    <property type="entry name" value="DNA Polymerase III, subunit A, domain 2"/>
    <property type="match status" value="1"/>
</dbReference>
<feature type="signal peptide" evidence="7">
    <location>
        <begin position="1"/>
        <end position="25"/>
    </location>
</feature>
<dbReference type="PROSITE" id="PS51385">
    <property type="entry name" value="YJEF_N"/>
    <property type="match status" value="1"/>
</dbReference>
<dbReference type="CDD" id="cd00577">
    <property type="entry name" value="PCNA"/>
    <property type="match status" value="1"/>
</dbReference>
<dbReference type="GO" id="GO:0019985">
    <property type="term" value="P:translesion synthesis"/>
    <property type="evidence" value="ECO:0007669"/>
    <property type="project" value="TreeGrafter"/>
</dbReference>
<dbReference type="GO" id="GO:0003677">
    <property type="term" value="F:DNA binding"/>
    <property type="evidence" value="ECO:0007669"/>
    <property type="project" value="UniProtKB-KW"/>
</dbReference>
<evidence type="ECO:0000256" key="1">
    <source>
        <dbReference type="ARBA" id="ARBA00004123"/>
    </source>
</evidence>
<evidence type="ECO:0000256" key="7">
    <source>
        <dbReference type="SAM" id="SignalP"/>
    </source>
</evidence>
<feature type="domain" description="YjeF N-terminal" evidence="8">
    <location>
        <begin position="47"/>
        <end position="248"/>
    </location>
</feature>
<dbReference type="EMBL" id="CAKXAJ010024901">
    <property type="protein sequence ID" value="CAH2232489.1"/>
    <property type="molecule type" value="Genomic_DNA"/>
</dbReference>
<evidence type="ECO:0000256" key="4">
    <source>
        <dbReference type="ARBA" id="ARBA00023125"/>
    </source>
</evidence>
<dbReference type="InterPro" id="IPR000730">
    <property type="entry name" value="Pr_cel_nuc_antig"/>
</dbReference>
<feature type="binding site" evidence="6">
    <location>
        <position position="98"/>
    </location>
    <ligand>
        <name>K(+)</name>
        <dbReference type="ChEBI" id="CHEBI:29103"/>
    </ligand>
</feature>
<keyword evidence="4" id="KW-0238">DNA-binding</keyword>